<proteinExistence type="predicted"/>
<gene>
    <name evidence="2" type="ORF">CC78DRAFT_584859</name>
</gene>
<evidence type="ECO:0000313" key="3">
    <source>
        <dbReference type="Proteomes" id="UP000800093"/>
    </source>
</evidence>
<dbReference type="EMBL" id="ML986681">
    <property type="protein sequence ID" value="KAF2260437.1"/>
    <property type="molecule type" value="Genomic_DNA"/>
</dbReference>
<dbReference type="Proteomes" id="UP000800093">
    <property type="component" value="Unassembled WGS sequence"/>
</dbReference>
<evidence type="ECO:0000313" key="2">
    <source>
        <dbReference type="EMBL" id="KAF2260437.1"/>
    </source>
</evidence>
<reference evidence="3" key="1">
    <citation type="journal article" date="2020" name="Stud. Mycol.">
        <title>101 Dothideomycetes genomes: A test case for predicting lifestyles and emergence of pathogens.</title>
        <authorList>
            <person name="Haridas S."/>
            <person name="Albert R."/>
            <person name="Binder M."/>
            <person name="Bloem J."/>
            <person name="LaButti K."/>
            <person name="Salamov A."/>
            <person name="Andreopoulos B."/>
            <person name="Baker S."/>
            <person name="Barry K."/>
            <person name="Bills G."/>
            <person name="Bluhm B."/>
            <person name="Cannon C."/>
            <person name="Castanera R."/>
            <person name="Culley D."/>
            <person name="Daum C."/>
            <person name="Ezra D."/>
            <person name="Gonzalez J."/>
            <person name="Henrissat B."/>
            <person name="Kuo A."/>
            <person name="Liang C."/>
            <person name="Lipzen A."/>
            <person name="Lutzoni F."/>
            <person name="Magnuson J."/>
            <person name="Mondo S."/>
            <person name="Nolan M."/>
            <person name="Ohm R."/>
            <person name="Pangilinan J."/>
            <person name="Park H.-J."/>
            <person name="Ramirez L."/>
            <person name="Alfaro M."/>
            <person name="Sun H."/>
            <person name="Tritt A."/>
            <person name="Yoshinaga Y."/>
            <person name="Zwiers L.-H."/>
            <person name="Turgeon B."/>
            <person name="Goodwin S."/>
            <person name="Spatafora J."/>
            <person name="Crous P."/>
            <person name="Grigoriev I."/>
        </authorList>
    </citation>
    <scope>NUCLEOTIDE SEQUENCE [LARGE SCALE GENOMIC DNA]</scope>
    <source>
        <strain evidence="3">CBS 304.66</strain>
    </source>
</reference>
<name>A0A9P4K0P1_9PLEO</name>
<comment type="caution">
    <text evidence="2">The sequence shown here is derived from an EMBL/GenBank/DDBJ whole genome shotgun (WGS) entry which is preliminary data.</text>
</comment>
<organism evidence="2 3">
    <name type="scientific">Lojkania enalia</name>
    <dbReference type="NCBI Taxonomy" id="147567"/>
    <lineage>
        <taxon>Eukaryota</taxon>
        <taxon>Fungi</taxon>
        <taxon>Dikarya</taxon>
        <taxon>Ascomycota</taxon>
        <taxon>Pezizomycotina</taxon>
        <taxon>Dothideomycetes</taxon>
        <taxon>Pleosporomycetidae</taxon>
        <taxon>Pleosporales</taxon>
        <taxon>Pleosporales incertae sedis</taxon>
        <taxon>Lojkania</taxon>
    </lineage>
</organism>
<feature type="compositionally biased region" description="Basic and acidic residues" evidence="1">
    <location>
        <begin position="17"/>
        <end position="36"/>
    </location>
</feature>
<sequence>MPGKGRGRGLASIHTRTHMDPKPEAGARDRRERKGAEAPGRALDTGTQSEVADDGYGVGKCTVLVAITQDHGPFCEGHWLAETRRRYFYYLYCFYYYDSAWQPPVISASAGLQQKYTAGPGRDRSGTLELLTTGTREKTSIHVLAIALYCHILHRAVVVLDSATPATRALALGGAGETVEKVGCTLLDADG</sequence>
<dbReference type="AlphaFoldDB" id="A0A9P4K0P1"/>
<accession>A0A9P4K0P1</accession>
<feature type="region of interest" description="Disordered" evidence="1">
    <location>
        <begin position="1"/>
        <end position="49"/>
    </location>
</feature>
<evidence type="ECO:0000256" key="1">
    <source>
        <dbReference type="SAM" id="MobiDB-lite"/>
    </source>
</evidence>
<keyword evidence="3" id="KW-1185">Reference proteome</keyword>
<protein>
    <submittedName>
        <fullName evidence="2">Uncharacterized protein</fullName>
    </submittedName>
</protein>